<accession>A0A9Q1GRT9</accession>
<evidence type="ECO:0000313" key="2">
    <source>
        <dbReference type="EMBL" id="KAJ8424963.1"/>
    </source>
</evidence>
<gene>
    <name evidence="2" type="ORF">Cgig2_000550</name>
</gene>
<dbReference type="Proteomes" id="UP001153076">
    <property type="component" value="Unassembled WGS sequence"/>
</dbReference>
<feature type="compositionally biased region" description="Basic and acidic residues" evidence="1">
    <location>
        <begin position="130"/>
        <end position="151"/>
    </location>
</feature>
<dbReference type="AlphaFoldDB" id="A0A9Q1GRT9"/>
<organism evidence="2 3">
    <name type="scientific">Carnegiea gigantea</name>
    <dbReference type="NCBI Taxonomy" id="171969"/>
    <lineage>
        <taxon>Eukaryota</taxon>
        <taxon>Viridiplantae</taxon>
        <taxon>Streptophyta</taxon>
        <taxon>Embryophyta</taxon>
        <taxon>Tracheophyta</taxon>
        <taxon>Spermatophyta</taxon>
        <taxon>Magnoliopsida</taxon>
        <taxon>eudicotyledons</taxon>
        <taxon>Gunneridae</taxon>
        <taxon>Pentapetalae</taxon>
        <taxon>Caryophyllales</taxon>
        <taxon>Cactineae</taxon>
        <taxon>Cactaceae</taxon>
        <taxon>Cactoideae</taxon>
        <taxon>Echinocereeae</taxon>
        <taxon>Carnegiea</taxon>
    </lineage>
</organism>
<keyword evidence="3" id="KW-1185">Reference proteome</keyword>
<feature type="region of interest" description="Disordered" evidence="1">
    <location>
        <begin position="130"/>
        <end position="158"/>
    </location>
</feature>
<feature type="region of interest" description="Disordered" evidence="1">
    <location>
        <begin position="205"/>
        <end position="273"/>
    </location>
</feature>
<evidence type="ECO:0000313" key="3">
    <source>
        <dbReference type="Proteomes" id="UP001153076"/>
    </source>
</evidence>
<dbReference type="EMBL" id="JAKOGI010001569">
    <property type="protein sequence ID" value="KAJ8424963.1"/>
    <property type="molecule type" value="Genomic_DNA"/>
</dbReference>
<protein>
    <submittedName>
        <fullName evidence="2">Uncharacterized protein</fullName>
    </submittedName>
</protein>
<name>A0A9Q1GRT9_9CARY</name>
<feature type="compositionally biased region" description="Polar residues" evidence="1">
    <location>
        <begin position="240"/>
        <end position="252"/>
    </location>
</feature>
<proteinExistence type="predicted"/>
<sequence length="283" mass="31638">MVQQKLPLKYEEKVGNENKTFKKIFITRMSVPSISSMMLQSNEAQIEVIKPMGFASFLKVDLKQILGKFSNFDPYAICFELPDGKKFLVTLFDIHMMPLFNLGLGLSQLKSQSPIVMSMSIADADIGGERDEHHEEVVQDHPKQESKKDDSTPSFSLGLGLSQLDSQSSFAASTSILDQKTISEKDDDHQEEVVKDQANLGLVLSQPDNQSLAPTSKFAPDTKITGEKDDDHEDGDVASLRSSLRDSTQANRDLTIKKVPGNKSKVGKKRLLKRLRCKRRPLR</sequence>
<reference evidence="2" key="1">
    <citation type="submission" date="2022-04" db="EMBL/GenBank/DDBJ databases">
        <title>Carnegiea gigantea Genome sequencing and assembly v2.</title>
        <authorList>
            <person name="Copetti D."/>
            <person name="Sanderson M.J."/>
            <person name="Burquez A."/>
            <person name="Wojciechowski M.F."/>
        </authorList>
    </citation>
    <scope>NUCLEOTIDE SEQUENCE</scope>
    <source>
        <strain evidence="2">SGP5-SGP5p</strain>
        <tissue evidence="2">Aerial part</tissue>
    </source>
</reference>
<comment type="caution">
    <text evidence="2">The sequence shown here is derived from an EMBL/GenBank/DDBJ whole genome shotgun (WGS) entry which is preliminary data.</text>
</comment>
<evidence type="ECO:0000256" key="1">
    <source>
        <dbReference type="SAM" id="MobiDB-lite"/>
    </source>
</evidence>